<dbReference type="Proteomes" id="UP000095767">
    <property type="component" value="Unassembled WGS sequence"/>
</dbReference>
<reference evidence="3 4" key="1">
    <citation type="submission" date="2016-09" db="EMBL/GenBank/DDBJ databases">
        <title>The draft genome of Dichanthelium oligosanthes: A C3 panicoid grass species.</title>
        <authorList>
            <person name="Studer A.J."/>
            <person name="Schnable J.C."/>
            <person name="Brutnell T.P."/>
        </authorList>
    </citation>
    <scope>NUCLEOTIDE SEQUENCE [LARGE SCALE GENOMIC DNA]</scope>
    <source>
        <strain evidence="4">cv. Kellogg 1175</strain>
        <tissue evidence="3">Leaf</tissue>
    </source>
</reference>
<name>A0A1E5WM47_9POAL</name>
<evidence type="ECO:0000313" key="3">
    <source>
        <dbReference type="EMBL" id="OEL38438.1"/>
    </source>
</evidence>
<evidence type="ECO:0000259" key="2">
    <source>
        <dbReference type="PROSITE" id="PS50181"/>
    </source>
</evidence>
<evidence type="ECO:0000313" key="4">
    <source>
        <dbReference type="Proteomes" id="UP000095767"/>
    </source>
</evidence>
<dbReference type="EMBL" id="LWDX02001819">
    <property type="protein sequence ID" value="OEL38438.1"/>
    <property type="molecule type" value="Genomic_DNA"/>
</dbReference>
<dbReference type="PANTHER" id="PTHR34591">
    <property type="entry name" value="OS03G0653100 PROTEIN-RELATED"/>
    <property type="match status" value="1"/>
</dbReference>
<organism evidence="3 4">
    <name type="scientific">Dichanthelium oligosanthes</name>
    <dbReference type="NCBI Taxonomy" id="888268"/>
    <lineage>
        <taxon>Eukaryota</taxon>
        <taxon>Viridiplantae</taxon>
        <taxon>Streptophyta</taxon>
        <taxon>Embryophyta</taxon>
        <taxon>Tracheophyta</taxon>
        <taxon>Spermatophyta</taxon>
        <taxon>Magnoliopsida</taxon>
        <taxon>Liliopsida</taxon>
        <taxon>Poales</taxon>
        <taxon>Poaceae</taxon>
        <taxon>PACMAD clade</taxon>
        <taxon>Panicoideae</taxon>
        <taxon>Panicodae</taxon>
        <taxon>Paniceae</taxon>
        <taxon>Dichantheliinae</taxon>
        <taxon>Dichanthelium</taxon>
    </lineage>
</organism>
<dbReference type="SUPFAM" id="SSF81383">
    <property type="entry name" value="F-box domain"/>
    <property type="match status" value="1"/>
</dbReference>
<dbReference type="InterPro" id="IPR036047">
    <property type="entry name" value="F-box-like_dom_sf"/>
</dbReference>
<dbReference type="Gene3D" id="1.20.1280.50">
    <property type="match status" value="1"/>
</dbReference>
<dbReference type="CDD" id="cd22157">
    <property type="entry name" value="F-box_AtFBW1-like"/>
    <property type="match status" value="1"/>
</dbReference>
<proteinExistence type="predicted"/>
<comment type="caution">
    <text evidence="3">The sequence shown here is derived from an EMBL/GenBank/DDBJ whole genome shotgun (WGS) entry which is preliminary data.</text>
</comment>
<dbReference type="SMART" id="SM00256">
    <property type="entry name" value="FBOX"/>
    <property type="match status" value="1"/>
</dbReference>
<accession>A0A1E5WM47</accession>
<sequence>MPKRRRVDRPQPAPMETDTVPAAALPDDVLEDILGRLPARSLAASRLVCKAWRGLVDERRLLLPHLLPHSVRGLFVNYIDHHRPHFFARPMPPADGGPLIDGEFSFIVREKPYRWYNVLDHCNGLVLHSGDHFGDNVMYLCNPTTRRWARLPPLSDHRHWKRRAFVVFDPAVSPRWEVLLAPLEPHTEKSKEEIQPEERTMEWPPARWAWHVLSSTTMRWEEKVFVRKGGPAGTVSDLLLHSLPDSGNHARWRYSAYCQGQLYMHCRGEYVSRLSSSTNKYQVIKSPIDLAECHEGAQSFIGRSKNGVYFAAVDAEAQLRVWVLNESGHNKMEWLLKHRSVVNPDYEQMRLDGPWTIDAYNNNYGKSEDEEASHEDNDSETEEEEASQDDNDSETEGEEVSQDDSDSETEDDEEPRKDSMEWNSDEDDIIGLAKNNTYCSGMCVIILGFHPYKEVLYLTVMGLWGSRIIACHLNSTKVQYLGNLNPGCYNRCLYEAFVYTPCLIGL</sequence>
<dbReference type="AlphaFoldDB" id="A0A1E5WM47"/>
<protein>
    <recommendedName>
        <fullName evidence="2">F-box domain-containing protein</fullName>
    </recommendedName>
</protein>
<gene>
    <name evidence="3" type="ORF">BAE44_0000543</name>
</gene>
<feature type="region of interest" description="Disordered" evidence="1">
    <location>
        <begin position="361"/>
        <end position="424"/>
    </location>
</feature>
<evidence type="ECO:0000256" key="1">
    <source>
        <dbReference type="SAM" id="MobiDB-lite"/>
    </source>
</evidence>
<dbReference type="PANTHER" id="PTHR34591:SF43">
    <property type="entry name" value="F-BOX DOMAIN-CONTAINING PROTEIN"/>
    <property type="match status" value="1"/>
</dbReference>
<dbReference type="PROSITE" id="PS50181">
    <property type="entry name" value="FBOX"/>
    <property type="match status" value="1"/>
</dbReference>
<feature type="compositionally biased region" description="Acidic residues" evidence="1">
    <location>
        <begin position="368"/>
        <end position="413"/>
    </location>
</feature>
<keyword evidence="4" id="KW-1185">Reference proteome</keyword>
<dbReference type="STRING" id="888268.A0A1E5WM47"/>
<feature type="domain" description="F-box" evidence="2">
    <location>
        <begin position="19"/>
        <end position="66"/>
    </location>
</feature>
<dbReference type="OrthoDB" id="608163at2759"/>
<dbReference type="InterPro" id="IPR001810">
    <property type="entry name" value="F-box_dom"/>
</dbReference>
<dbReference type="Pfam" id="PF00646">
    <property type="entry name" value="F-box"/>
    <property type="match status" value="1"/>
</dbReference>